<organism evidence="2 3">
    <name type="scientific">Podospora appendiculata</name>
    <dbReference type="NCBI Taxonomy" id="314037"/>
    <lineage>
        <taxon>Eukaryota</taxon>
        <taxon>Fungi</taxon>
        <taxon>Dikarya</taxon>
        <taxon>Ascomycota</taxon>
        <taxon>Pezizomycotina</taxon>
        <taxon>Sordariomycetes</taxon>
        <taxon>Sordariomycetidae</taxon>
        <taxon>Sordariales</taxon>
        <taxon>Podosporaceae</taxon>
        <taxon>Podospora</taxon>
    </lineage>
</organism>
<dbReference type="PANTHER" id="PTHR24148">
    <property type="entry name" value="ANKYRIN REPEAT DOMAIN-CONTAINING PROTEIN 39 HOMOLOG-RELATED"/>
    <property type="match status" value="1"/>
</dbReference>
<evidence type="ECO:0000313" key="3">
    <source>
        <dbReference type="Proteomes" id="UP001270362"/>
    </source>
</evidence>
<protein>
    <submittedName>
        <fullName evidence="2">Heterokaryon incompatibility protein-domain-containing protein</fullName>
    </submittedName>
</protein>
<name>A0AAE1C8K3_9PEZI</name>
<proteinExistence type="predicted"/>
<accession>A0AAE1C8K3</accession>
<reference evidence="2" key="1">
    <citation type="journal article" date="2023" name="Mol. Phylogenet. Evol.">
        <title>Genome-scale phylogeny and comparative genomics of the fungal order Sordariales.</title>
        <authorList>
            <person name="Hensen N."/>
            <person name="Bonometti L."/>
            <person name="Westerberg I."/>
            <person name="Brannstrom I.O."/>
            <person name="Guillou S."/>
            <person name="Cros-Aarteil S."/>
            <person name="Calhoun S."/>
            <person name="Haridas S."/>
            <person name="Kuo A."/>
            <person name="Mondo S."/>
            <person name="Pangilinan J."/>
            <person name="Riley R."/>
            <person name="LaButti K."/>
            <person name="Andreopoulos B."/>
            <person name="Lipzen A."/>
            <person name="Chen C."/>
            <person name="Yan M."/>
            <person name="Daum C."/>
            <person name="Ng V."/>
            <person name="Clum A."/>
            <person name="Steindorff A."/>
            <person name="Ohm R.A."/>
            <person name="Martin F."/>
            <person name="Silar P."/>
            <person name="Natvig D.O."/>
            <person name="Lalanne C."/>
            <person name="Gautier V."/>
            <person name="Ament-Velasquez S.L."/>
            <person name="Kruys A."/>
            <person name="Hutchinson M.I."/>
            <person name="Powell A.J."/>
            <person name="Barry K."/>
            <person name="Miller A.N."/>
            <person name="Grigoriev I.V."/>
            <person name="Debuchy R."/>
            <person name="Gladieux P."/>
            <person name="Hiltunen Thoren M."/>
            <person name="Johannesson H."/>
        </authorList>
    </citation>
    <scope>NUCLEOTIDE SEQUENCE</scope>
    <source>
        <strain evidence="2">CBS 314.62</strain>
    </source>
</reference>
<comment type="caution">
    <text evidence="2">The sequence shown here is derived from an EMBL/GenBank/DDBJ whole genome shotgun (WGS) entry which is preliminary data.</text>
</comment>
<evidence type="ECO:0000259" key="1">
    <source>
        <dbReference type="Pfam" id="PF06985"/>
    </source>
</evidence>
<dbReference type="InterPro" id="IPR010730">
    <property type="entry name" value="HET"/>
</dbReference>
<evidence type="ECO:0000313" key="2">
    <source>
        <dbReference type="EMBL" id="KAK3682834.1"/>
    </source>
</evidence>
<dbReference type="EMBL" id="JAULSO010000005">
    <property type="protein sequence ID" value="KAK3682834.1"/>
    <property type="molecule type" value="Genomic_DNA"/>
</dbReference>
<sequence>MTAAASRAVVAAPVYVCAASPETIKIATEGAVGGGKSASALEAQVCQVPAPPDTLKRIKLLRILSPIDPDAPSSLSPSLRCSLEIFDWQQCPAYIALSYVWGTAKPQHSILVNDTLLPVLPNLHSADAICINQADEEEKSNQVQHMGDIFKRAAQVIAWLGGPLDPTSRGDDPSKSHLLEHLADLGDYFWAYAGRGGKLSDVSTDLTLVFRQCLPVLYERFQQPNGGFPVAAYTSFSNLPYWKRVWVLQEVLLAQDLWFYYDRKRISLRSLSGALVLLEQFQKHIATIASSSSSMAPRMINQSMRQFAFANPSFPEMYRLIIYTSVYPASLVSLRVAMANFCIKERPRGAQATDPRDMVFGLLGFATVEERRYIQADYGKSVRDSYRDVAHAMVANGFADIVSWAQRGEKRLAGLPSWVPDFAATVYEPLCSQGQAKPWLPRFRACGGRAVEMVDWALVELDAVGVRGVLLDTVVATGLLLWEPREVRAGTAVDGAVMPSRSASYEAILRFLDDVERLVRRSRAALAPQTDEVMKAVARVACADQLVLGSRLCRAPPADLMRYFNQTREAVRKCVGEGQGQGAGGVPLDAYPYIECMLRWVKKRPFLTANGYVGLGPGDAREGDVVAVLYGFSAPYVLRRVRGRDAQRYEVVGEAYVDGVMDGQAVSGAGEASVPFFLV</sequence>
<feature type="domain" description="Heterokaryon incompatibility" evidence="1">
    <location>
        <begin position="94"/>
        <end position="250"/>
    </location>
</feature>
<gene>
    <name evidence="2" type="ORF">B0T22DRAFT_484857</name>
</gene>
<dbReference type="Pfam" id="PF06985">
    <property type="entry name" value="HET"/>
    <property type="match status" value="1"/>
</dbReference>
<reference evidence="2" key="2">
    <citation type="submission" date="2023-06" db="EMBL/GenBank/DDBJ databases">
        <authorList>
            <consortium name="Lawrence Berkeley National Laboratory"/>
            <person name="Haridas S."/>
            <person name="Hensen N."/>
            <person name="Bonometti L."/>
            <person name="Westerberg I."/>
            <person name="Brannstrom I.O."/>
            <person name="Guillou S."/>
            <person name="Cros-Aarteil S."/>
            <person name="Calhoun S."/>
            <person name="Kuo A."/>
            <person name="Mondo S."/>
            <person name="Pangilinan J."/>
            <person name="Riley R."/>
            <person name="Labutti K."/>
            <person name="Andreopoulos B."/>
            <person name="Lipzen A."/>
            <person name="Chen C."/>
            <person name="Yanf M."/>
            <person name="Daum C."/>
            <person name="Ng V."/>
            <person name="Clum A."/>
            <person name="Steindorff A."/>
            <person name="Ohm R."/>
            <person name="Martin F."/>
            <person name="Silar P."/>
            <person name="Natvig D."/>
            <person name="Lalanne C."/>
            <person name="Gautier V."/>
            <person name="Ament-Velasquez S.L."/>
            <person name="Kruys A."/>
            <person name="Hutchinson M.I."/>
            <person name="Powell A.J."/>
            <person name="Barry K."/>
            <person name="Miller A.N."/>
            <person name="Grigoriev I.V."/>
            <person name="Debuchy R."/>
            <person name="Gladieux P."/>
            <person name="Thoren M.H."/>
            <person name="Johannesson H."/>
        </authorList>
    </citation>
    <scope>NUCLEOTIDE SEQUENCE</scope>
    <source>
        <strain evidence="2">CBS 314.62</strain>
    </source>
</reference>
<keyword evidence="3" id="KW-1185">Reference proteome</keyword>
<dbReference type="AlphaFoldDB" id="A0AAE1C8K3"/>
<dbReference type="Pfam" id="PF26639">
    <property type="entry name" value="Het-6_barrel"/>
    <property type="match status" value="1"/>
</dbReference>
<dbReference type="Proteomes" id="UP001270362">
    <property type="component" value="Unassembled WGS sequence"/>
</dbReference>
<dbReference type="PANTHER" id="PTHR24148:SF64">
    <property type="entry name" value="HETEROKARYON INCOMPATIBILITY DOMAIN-CONTAINING PROTEIN"/>
    <property type="match status" value="1"/>
</dbReference>
<dbReference type="InterPro" id="IPR052895">
    <property type="entry name" value="HetReg/Transcr_Mod"/>
</dbReference>